<comment type="caution">
    <text evidence="2">The sequence shown here is derived from an EMBL/GenBank/DDBJ whole genome shotgun (WGS) entry which is preliminary data.</text>
</comment>
<dbReference type="RefSeq" id="WP_179805560.1">
    <property type="nucleotide sequence ID" value="NZ_JACCCQ010000001.1"/>
</dbReference>
<evidence type="ECO:0000256" key="1">
    <source>
        <dbReference type="SAM" id="MobiDB-lite"/>
    </source>
</evidence>
<reference evidence="2 3" key="1">
    <citation type="submission" date="2020-07" db="EMBL/GenBank/DDBJ databases">
        <title>Sequencing the genomes of 1000 actinobacteria strains.</title>
        <authorList>
            <person name="Klenk H.-P."/>
        </authorList>
    </citation>
    <scope>NUCLEOTIDE SEQUENCE [LARGE SCALE GENOMIC DNA]</scope>
    <source>
        <strain evidence="2 3">DSM 43814</strain>
    </source>
</reference>
<dbReference type="Proteomes" id="UP000631553">
    <property type="component" value="Unassembled WGS sequence"/>
</dbReference>
<proteinExistence type="predicted"/>
<dbReference type="EMBL" id="JACCCQ010000001">
    <property type="protein sequence ID" value="NYF59971.1"/>
    <property type="molecule type" value="Genomic_DNA"/>
</dbReference>
<protein>
    <submittedName>
        <fullName evidence="2">Uncharacterized protein</fullName>
    </submittedName>
</protein>
<keyword evidence="3" id="KW-1185">Reference proteome</keyword>
<organism evidence="2 3">
    <name type="scientific">Micromonospora purpureochromogenes</name>
    <dbReference type="NCBI Taxonomy" id="47872"/>
    <lineage>
        <taxon>Bacteria</taxon>
        <taxon>Bacillati</taxon>
        <taxon>Actinomycetota</taxon>
        <taxon>Actinomycetes</taxon>
        <taxon>Micromonosporales</taxon>
        <taxon>Micromonosporaceae</taxon>
        <taxon>Micromonospora</taxon>
    </lineage>
</organism>
<evidence type="ECO:0000313" key="2">
    <source>
        <dbReference type="EMBL" id="NYF59971.1"/>
    </source>
</evidence>
<gene>
    <name evidence="2" type="ORF">HDA35_005802</name>
</gene>
<feature type="compositionally biased region" description="Acidic residues" evidence="1">
    <location>
        <begin position="1"/>
        <end position="10"/>
    </location>
</feature>
<accession>A0ABX2RUT7</accession>
<evidence type="ECO:0000313" key="3">
    <source>
        <dbReference type="Proteomes" id="UP000631553"/>
    </source>
</evidence>
<feature type="region of interest" description="Disordered" evidence="1">
    <location>
        <begin position="1"/>
        <end position="50"/>
    </location>
</feature>
<name>A0ABX2RUT7_9ACTN</name>
<sequence length="50" mass="5406">MAGDEVDEAASEALCPTLRSQRTGEESSFDRGQGYARLSGGRPYAEVDRL</sequence>